<comment type="caution">
    <text evidence="2">The sequence shown here is derived from an EMBL/GenBank/DDBJ whole genome shotgun (WGS) entry which is preliminary data.</text>
</comment>
<feature type="compositionally biased region" description="Polar residues" evidence="1">
    <location>
        <begin position="156"/>
        <end position="169"/>
    </location>
</feature>
<feature type="region of interest" description="Disordered" evidence="1">
    <location>
        <begin position="150"/>
        <end position="169"/>
    </location>
</feature>
<protein>
    <submittedName>
        <fullName evidence="2">Uncharacterized protein</fullName>
    </submittedName>
</protein>
<gene>
    <name evidence="2" type="ORF">CARN1_2439</name>
</gene>
<proteinExistence type="predicted"/>
<sequence>MSRIAKQQTQIRALFIRMAFRTTLAVIALVPCATITATARAQSLPSGAKVYSMAISAMSHLRLPPIITYDLVLTDHGLGLTVNCNPNTHVFRWAQVALTHAHYTKTFAVHYNSQSGLGTMFAGQHKFFECVPFPLGPAIRPLLRIGASRGTPIPAPTTSPEEVNTNSKNAPPLDLLKTIAVATTFYSKYYHIHNTGVENVGGAPAYHLQLTARDGNESQHPLTDMYVDTSNFLVRSLILGGGQRGFIVGGGGYGRFDFGSIGDYWLVRRIRVEASGHILFIQKHGALTLTFDHFTIPTTQSPK</sequence>
<accession>E6PJC9</accession>
<reference evidence="2" key="1">
    <citation type="submission" date="2009-10" db="EMBL/GenBank/DDBJ databases">
        <title>Diversity of trophic interactions inside an arsenic-rich microbial ecosystem.</title>
        <authorList>
            <person name="Bertin P.N."/>
            <person name="Heinrich-Salmeron A."/>
            <person name="Pelletier E."/>
            <person name="Goulhen-Chollet F."/>
            <person name="Arsene-Ploetze F."/>
            <person name="Gallien S."/>
            <person name="Calteau A."/>
            <person name="Vallenet D."/>
            <person name="Casiot C."/>
            <person name="Chane-Woon-Ming B."/>
            <person name="Giloteaux L."/>
            <person name="Barakat M."/>
            <person name="Bonnefoy V."/>
            <person name="Bruneel O."/>
            <person name="Chandler M."/>
            <person name="Cleiss J."/>
            <person name="Duran R."/>
            <person name="Elbaz-Poulichet F."/>
            <person name="Fonknechten N."/>
            <person name="Lauga B."/>
            <person name="Mornico D."/>
            <person name="Ortet P."/>
            <person name="Schaeffer C."/>
            <person name="Siguier P."/>
            <person name="Alexander Thil Smith A."/>
            <person name="Van Dorsselaer A."/>
            <person name="Weissenbach J."/>
            <person name="Medigue C."/>
            <person name="Le Paslier D."/>
        </authorList>
    </citation>
    <scope>NUCLEOTIDE SEQUENCE</scope>
</reference>
<organism evidence="2">
    <name type="scientific">mine drainage metagenome</name>
    <dbReference type="NCBI Taxonomy" id="410659"/>
    <lineage>
        <taxon>unclassified sequences</taxon>
        <taxon>metagenomes</taxon>
        <taxon>ecological metagenomes</taxon>
    </lineage>
</organism>
<evidence type="ECO:0000313" key="2">
    <source>
        <dbReference type="EMBL" id="CBH76572.1"/>
    </source>
</evidence>
<name>E6PJC9_9ZZZZ</name>
<dbReference type="AlphaFoldDB" id="E6PJC9"/>
<evidence type="ECO:0000256" key="1">
    <source>
        <dbReference type="SAM" id="MobiDB-lite"/>
    </source>
</evidence>
<dbReference type="EMBL" id="CABL01000020">
    <property type="protein sequence ID" value="CBH76572.1"/>
    <property type="molecule type" value="Genomic_DNA"/>
</dbReference>